<comment type="caution">
    <text evidence="3">The sequence shown here is derived from an EMBL/GenBank/DDBJ whole genome shotgun (WGS) entry which is preliminary data.</text>
</comment>
<protein>
    <recommendedName>
        <fullName evidence="2">Reverse transcriptase domain-containing protein</fullName>
    </recommendedName>
</protein>
<evidence type="ECO:0000256" key="1">
    <source>
        <dbReference type="SAM" id="Phobius"/>
    </source>
</evidence>
<evidence type="ECO:0000313" key="3">
    <source>
        <dbReference type="EMBL" id="KAJ1190650.1"/>
    </source>
</evidence>
<dbReference type="Pfam" id="PF00078">
    <property type="entry name" value="RVT_1"/>
    <property type="match status" value="1"/>
</dbReference>
<keyword evidence="1" id="KW-0472">Membrane</keyword>
<dbReference type="AlphaFoldDB" id="A0AAV7UQV7"/>
<dbReference type="Proteomes" id="UP001066276">
    <property type="component" value="Chromosome 3_1"/>
</dbReference>
<keyword evidence="4" id="KW-1185">Reference proteome</keyword>
<reference evidence="3" key="1">
    <citation type="journal article" date="2022" name="bioRxiv">
        <title>Sequencing and chromosome-scale assembly of the giantPleurodeles waltlgenome.</title>
        <authorList>
            <person name="Brown T."/>
            <person name="Elewa A."/>
            <person name="Iarovenko S."/>
            <person name="Subramanian E."/>
            <person name="Araus A.J."/>
            <person name="Petzold A."/>
            <person name="Susuki M."/>
            <person name="Suzuki K.-i.T."/>
            <person name="Hayashi T."/>
            <person name="Toyoda A."/>
            <person name="Oliveira C."/>
            <person name="Osipova E."/>
            <person name="Leigh N.D."/>
            <person name="Simon A."/>
            <person name="Yun M.H."/>
        </authorList>
    </citation>
    <scope>NUCLEOTIDE SEQUENCE</scope>
    <source>
        <strain evidence="3">20211129_DDA</strain>
        <tissue evidence="3">Liver</tissue>
    </source>
</reference>
<sequence>MSEFLQACSATIVEKLQEVFLEAQRIGTLTPTMRKGIICLMLKPGGSPDDPSSYRPLSMINSDVKVLCRLLVSRLQMVVRGLVHEDQCRFMPARSQAHNLRHLAHILHKTTDREQDLALVSIDKEIAFNTVSLGYLMVVLWGMGPGPVFWGWVQLLYTNHMALILVGCEVSEA</sequence>
<feature type="domain" description="Reverse transcriptase" evidence="2">
    <location>
        <begin position="48"/>
        <end position="154"/>
    </location>
</feature>
<organism evidence="3 4">
    <name type="scientific">Pleurodeles waltl</name>
    <name type="common">Iberian ribbed newt</name>
    <dbReference type="NCBI Taxonomy" id="8319"/>
    <lineage>
        <taxon>Eukaryota</taxon>
        <taxon>Metazoa</taxon>
        <taxon>Chordata</taxon>
        <taxon>Craniata</taxon>
        <taxon>Vertebrata</taxon>
        <taxon>Euteleostomi</taxon>
        <taxon>Amphibia</taxon>
        <taxon>Batrachia</taxon>
        <taxon>Caudata</taxon>
        <taxon>Salamandroidea</taxon>
        <taxon>Salamandridae</taxon>
        <taxon>Pleurodelinae</taxon>
        <taxon>Pleurodeles</taxon>
    </lineage>
</organism>
<evidence type="ECO:0000313" key="4">
    <source>
        <dbReference type="Proteomes" id="UP001066276"/>
    </source>
</evidence>
<keyword evidence="1" id="KW-1133">Transmembrane helix</keyword>
<evidence type="ECO:0000259" key="2">
    <source>
        <dbReference type="Pfam" id="PF00078"/>
    </source>
</evidence>
<dbReference type="InterPro" id="IPR000477">
    <property type="entry name" value="RT_dom"/>
</dbReference>
<dbReference type="EMBL" id="JANPWB010000005">
    <property type="protein sequence ID" value="KAJ1190650.1"/>
    <property type="molecule type" value="Genomic_DNA"/>
</dbReference>
<feature type="transmembrane region" description="Helical" evidence="1">
    <location>
        <begin position="126"/>
        <end position="143"/>
    </location>
</feature>
<keyword evidence="1" id="KW-0812">Transmembrane</keyword>
<dbReference type="PANTHER" id="PTHR19446">
    <property type="entry name" value="REVERSE TRANSCRIPTASES"/>
    <property type="match status" value="1"/>
</dbReference>
<name>A0AAV7UQV7_PLEWA</name>
<accession>A0AAV7UQV7</accession>
<gene>
    <name evidence="3" type="ORF">NDU88_007388</name>
</gene>
<proteinExistence type="predicted"/>